<name>A0ABT9ZVT9_9BACI</name>
<accession>A0ABT9ZVT9</accession>
<dbReference type="Gene3D" id="3.50.50.60">
    <property type="entry name" value="FAD/NAD(P)-binding domain"/>
    <property type="match status" value="1"/>
</dbReference>
<dbReference type="InterPro" id="IPR002937">
    <property type="entry name" value="Amino_oxidase"/>
</dbReference>
<dbReference type="Pfam" id="PF01593">
    <property type="entry name" value="Amino_oxidase"/>
    <property type="match status" value="1"/>
</dbReference>
<evidence type="ECO:0000313" key="6">
    <source>
        <dbReference type="Proteomes" id="UP001230005"/>
    </source>
</evidence>
<dbReference type="PANTHER" id="PTHR43563:SF1">
    <property type="entry name" value="AMINE OXIDASE [FLAVIN-CONTAINING] B"/>
    <property type="match status" value="1"/>
</dbReference>
<dbReference type="PRINTS" id="PR00757">
    <property type="entry name" value="AMINEOXDASEF"/>
</dbReference>
<dbReference type="Proteomes" id="UP001230005">
    <property type="component" value="Unassembled WGS sequence"/>
</dbReference>
<evidence type="ECO:0000256" key="1">
    <source>
        <dbReference type="ARBA" id="ARBA00001974"/>
    </source>
</evidence>
<dbReference type="PANTHER" id="PTHR43563">
    <property type="entry name" value="AMINE OXIDASE"/>
    <property type="match status" value="1"/>
</dbReference>
<evidence type="ECO:0000259" key="4">
    <source>
        <dbReference type="Pfam" id="PF01593"/>
    </source>
</evidence>
<organism evidence="5 6">
    <name type="scientific">Evansella vedderi</name>
    <dbReference type="NCBI Taxonomy" id="38282"/>
    <lineage>
        <taxon>Bacteria</taxon>
        <taxon>Bacillati</taxon>
        <taxon>Bacillota</taxon>
        <taxon>Bacilli</taxon>
        <taxon>Bacillales</taxon>
        <taxon>Bacillaceae</taxon>
        <taxon>Evansella</taxon>
    </lineage>
</organism>
<reference evidence="5 6" key="1">
    <citation type="submission" date="2023-07" db="EMBL/GenBank/DDBJ databases">
        <title>Genomic Encyclopedia of Type Strains, Phase IV (KMG-IV): sequencing the most valuable type-strain genomes for metagenomic binning, comparative biology and taxonomic classification.</title>
        <authorList>
            <person name="Goeker M."/>
        </authorList>
    </citation>
    <scope>NUCLEOTIDE SEQUENCE [LARGE SCALE GENOMIC DNA]</scope>
    <source>
        <strain evidence="5 6">DSM 9768</strain>
    </source>
</reference>
<evidence type="ECO:0000256" key="2">
    <source>
        <dbReference type="ARBA" id="ARBA00005995"/>
    </source>
</evidence>
<dbReference type="SUPFAM" id="SSF51905">
    <property type="entry name" value="FAD/NAD(P)-binding domain"/>
    <property type="match status" value="1"/>
</dbReference>
<comment type="caution">
    <text evidence="5">The sequence shown here is derived from an EMBL/GenBank/DDBJ whole genome shotgun (WGS) entry which is preliminary data.</text>
</comment>
<dbReference type="InterPro" id="IPR036188">
    <property type="entry name" value="FAD/NAD-bd_sf"/>
</dbReference>
<keyword evidence="3 5" id="KW-0560">Oxidoreductase</keyword>
<comment type="cofactor">
    <cofactor evidence="1">
        <name>FAD</name>
        <dbReference type="ChEBI" id="CHEBI:57692"/>
    </cofactor>
</comment>
<protein>
    <submittedName>
        <fullName evidence="5">Monoamine oxidase</fullName>
        <ecNumber evidence="5">1.4.3.4</ecNumber>
    </submittedName>
</protein>
<dbReference type="GO" id="GO:0097621">
    <property type="term" value="F:monoamine oxidase activity"/>
    <property type="evidence" value="ECO:0007669"/>
    <property type="project" value="UniProtKB-EC"/>
</dbReference>
<proteinExistence type="inferred from homology"/>
<dbReference type="SUPFAM" id="SSF54373">
    <property type="entry name" value="FAD-linked reductases, C-terminal domain"/>
    <property type="match status" value="1"/>
</dbReference>
<comment type="similarity">
    <text evidence="2">Belongs to the flavin monoamine oxidase family.</text>
</comment>
<gene>
    <name evidence="5" type="ORF">J2S74_002241</name>
</gene>
<dbReference type="InterPro" id="IPR001613">
    <property type="entry name" value="Flavin_amine_oxidase"/>
</dbReference>
<evidence type="ECO:0000256" key="3">
    <source>
        <dbReference type="ARBA" id="ARBA00023002"/>
    </source>
</evidence>
<dbReference type="EMBL" id="JAUSUG010000007">
    <property type="protein sequence ID" value="MDQ0254862.1"/>
    <property type="molecule type" value="Genomic_DNA"/>
</dbReference>
<dbReference type="EC" id="1.4.3.4" evidence="5"/>
<sequence>MIDVIIVGAGLAGLYAAKELTKTGYNVIILEGQSRVGGRVLSFPYNGGRVELGAQWIAPTHYRVHSLIAEAKLKLSPTYKKGKSLYYKINMSNEVQTNPFSLRMLVDILRFKRKLEKLAKRIPVNAPWEAQNAEFLDSQSVEDFHNQELRTDTGKLLVRRKLEEMLCKTLEDVSLLDLLWCIHTAGSINNILTGEAFWLKEGCQRLVEHLSNELQHCLHIGVVVEAIHWKKDSVTVYSKGKEWTGKTVILTVPPPTYRCIHFDPPLPMLNKQFIESVSPSFVIKCFVIYSRPFWREKGLSGTTYVGEGPVYMTVDSSINEEAGILTVIVAGNEGKSFEKLTESERREKVIKLLIKLYGEEAKSPICYMDKNWLGDPFIVGGYGVHFSPGQLTKFKDSFLKPIGPIHFAGSETALEWRLYMEGALASGERAAKEIQETIPLG</sequence>
<feature type="domain" description="Amine oxidase" evidence="4">
    <location>
        <begin position="11"/>
        <end position="434"/>
    </location>
</feature>
<evidence type="ECO:0000313" key="5">
    <source>
        <dbReference type="EMBL" id="MDQ0254862.1"/>
    </source>
</evidence>
<dbReference type="InterPro" id="IPR050703">
    <property type="entry name" value="Flavin_MAO"/>
</dbReference>
<keyword evidence="6" id="KW-1185">Reference proteome</keyword>